<protein>
    <submittedName>
        <fullName evidence="6">Zinc finger protein, putative</fullName>
    </submittedName>
</protein>
<gene>
    <name evidence="6" type="ORF">BSAL_01985</name>
</gene>
<dbReference type="InterPro" id="IPR049534">
    <property type="entry name" value="TEX13A/C/D_Znf"/>
</dbReference>
<dbReference type="PANTHER" id="PTHR23111:SF40">
    <property type="entry name" value="RNA-BINDING PROTEIN INVOLVED IN HETEROCHROMATIN ASSEMBLY-RELATED"/>
    <property type="match status" value="1"/>
</dbReference>
<dbReference type="Pfam" id="PF20864">
    <property type="entry name" value="Zn_ribbon_TEX13"/>
    <property type="match status" value="1"/>
</dbReference>
<proteinExistence type="predicted"/>
<keyword evidence="1" id="KW-0479">Metal-binding</keyword>
<dbReference type="GO" id="GO:0008270">
    <property type="term" value="F:zinc ion binding"/>
    <property type="evidence" value="ECO:0007669"/>
    <property type="project" value="UniProtKB-KW"/>
</dbReference>
<dbReference type="GO" id="GO:0003729">
    <property type="term" value="F:mRNA binding"/>
    <property type="evidence" value="ECO:0007669"/>
    <property type="project" value="TreeGrafter"/>
</dbReference>
<keyword evidence="2 4" id="KW-0863">Zinc-finger</keyword>
<sequence>MNVSGGNVCQTALGDTKMNVSGLCCAFFKKKKTDMKLDYCLCGFCACLRSIMRRILGACRAKCCASANVLPLTLLVNDRGFEVTPTLLMKRFRGRGGRGRGRGRGGREAQEGDWLCGCGETNYRSKRECFKCGAPAPPLPPGVRRPSLPGEDPNDWACPCGQMNFRGSVVCYKCKQQKPVTPAAPGQEITMWKCGKCSNINRSNRKFCFKCFSPSPVAGEGVGPVYFLLAIFPKFVSCDVSA</sequence>
<dbReference type="InterPro" id="IPR001876">
    <property type="entry name" value="Znf_RanBP2"/>
</dbReference>
<keyword evidence="3" id="KW-0862">Zinc</keyword>
<evidence type="ECO:0000256" key="1">
    <source>
        <dbReference type="ARBA" id="ARBA00022723"/>
    </source>
</evidence>
<keyword evidence="7" id="KW-1185">Reference proteome</keyword>
<evidence type="ECO:0000313" key="6">
    <source>
        <dbReference type="EMBL" id="CUI15009.1"/>
    </source>
</evidence>
<dbReference type="VEuPathDB" id="TriTrypDB:BSAL_01985"/>
<dbReference type="Pfam" id="PF00641">
    <property type="entry name" value="Zn_ribbon_RanBP"/>
    <property type="match status" value="2"/>
</dbReference>
<feature type="domain" description="RanBP2-type" evidence="5">
    <location>
        <begin position="184"/>
        <end position="217"/>
    </location>
</feature>
<dbReference type="OrthoDB" id="247415at2759"/>
<dbReference type="PROSITE" id="PS01358">
    <property type="entry name" value="ZF_RANBP2_1"/>
    <property type="match status" value="1"/>
</dbReference>
<reference evidence="7" key="1">
    <citation type="submission" date="2015-09" db="EMBL/GenBank/DDBJ databases">
        <authorList>
            <consortium name="Pathogen Informatics"/>
        </authorList>
    </citation>
    <scope>NUCLEOTIDE SEQUENCE [LARGE SCALE GENOMIC DNA]</scope>
    <source>
        <strain evidence="7">Lake Konstanz</strain>
    </source>
</reference>
<evidence type="ECO:0000313" key="7">
    <source>
        <dbReference type="Proteomes" id="UP000051952"/>
    </source>
</evidence>
<dbReference type="SUPFAM" id="SSF90209">
    <property type="entry name" value="Ran binding protein zinc finger-like"/>
    <property type="match status" value="2"/>
</dbReference>
<evidence type="ECO:0000256" key="2">
    <source>
        <dbReference type="ARBA" id="ARBA00022771"/>
    </source>
</evidence>
<accession>A0A0S4KKT8</accession>
<evidence type="ECO:0000256" key="3">
    <source>
        <dbReference type="ARBA" id="ARBA00022833"/>
    </source>
</evidence>
<feature type="domain" description="RanBP2-type" evidence="5">
    <location>
        <begin position="110"/>
        <end position="138"/>
    </location>
</feature>
<organism evidence="6 7">
    <name type="scientific">Bodo saltans</name>
    <name type="common">Flagellated protozoan</name>
    <dbReference type="NCBI Taxonomy" id="75058"/>
    <lineage>
        <taxon>Eukaryota</taxon>
        <taxon>Discoba</taxon>
        <taxon>Euglenozoa</taxon>
        <taxon>Kinetoplastea</taxon>
        <taxon>Metakinetoplastina</taxon>
        <taxon>Eubodonida</taxon>
        <taxon>Bodonidae</taxon>
        <taxon>Bodo</taxon>
    </lineage>
</organism>
<evidence type="ECO:0000256" key="4">
    <source>
        <dbReference type="PROSITE-ProRule" id="PRU00322"/>
    </source>
</evidence>
<name>A0A0S4KKT8_BODSA</name>
<dbReference type="PROSITE" id="PS50199">
    <property type="entry name" value="ZF_RANBP2_2"/>
    <property type="match status" value="2"/>
</dbReference>
<evidence type="ECO:0000259" key="5">
    <source>
        <dbReference type="PROSITE" id="PS50199"/>
    </source>
</evidence>
<dbReference type="PANTHER" id="PTHR23111">
    <property type="entry name" value="ZINC FINGER PROTEIN"/>
    <property type="match status" value="1"/>
</dbReference>
<dbReference type="EMBL" id="CYKH01001743">
    <property type="protein sequence ID" value="CUI15009.1"/>
    <property type="molecule type" value="Genomic_DNA"/>
</dbReference>
<dbReference type="Gene3D" id="4.10.1060.10">
    <property type="entry name" value="Zinc finger, RanBP2-type"/>
    <property type="match status" value="2"/>
</dbReference>
<dbReference type="SMART" id="SM00547">
    <property type="entry name" value="ZnF_RBZ"/>
    <property type="match status" value="3"/>
</dbReference>
<dbReference type="AlphaFoldDB" id="A0A0S4KKT8"/>
<dbReference type="Proteomes" id="UP000051952">
    <property type="component" value="Unassembled WGS sequence"/>
</dbReference>
<dbReference type="InterPro" id="IPR036443">
    <property type="entry name" value="Znf_RanBP2_sf"/>
</dbReference>